<dbReference type="Proteomes" id="UP001153636">
    <property type="component" value="Chromosome 3"/>
</dbReference>
<dbReference type="OrthoDB" id="2309723at2759"/>
<dbReference type="SUPFAM" id="SSF47616">
    <property type="entry name" value="GST C-terminal domain-like"/>
    <property type="match status" value="1"/>
</dbReference>
<dbReference type="CDD" id="cd03045">
    <property type="entry name" value="GST_N_Delta_Epsilon"/>
    <property type="match status" value="1"/>
</dbReference>
<dbReference type="FunFam" id="1.20.1050.10:FF:000007">
    <property type="entry name" value="Glutathione S-transferase 1-1"/>
    <property type="match status" value="1"/>
</dbReference>
<sequence>MAPKLYGDIRSPCVRAVLLTIKALEIEVEYVPIDVLKNEHLTPEYLKINPRHTVPSLDDNGFIVWDSHAIMIYLAEKYGKNNSIYPDDGQKRAIIHQMLFFETGDIFAIHRYIAYSILHKDNKEPEKDPVEVLEKSYENLEIFLKNSKYLTGAELTIADFSFWTTLSNSRVLVPINETKYPRIKEWLKLMDSLPYRDLNEIGRKKFVDIFSKILKK</sequence>
<dbReference type="InterPro" id="IPR036249">
    <property type="entry name" value="Thioredoxin-like_sf"/>
</dbReference>
<organism evidence="4 5">
    <name type="scientific">Psylliodes chrysocephalus</name>
    <dbReference type="NCBI Taxonomy" id="3402493"/>
    <lineage>
        <taxon>Eukaryota</taxon>
        <taxon>Metazoa</taxon>
        <taxon>Ecdysozoa</taxon>
        <taxon>Arthropoda</taxon>
        <taxon>Hexapoda</taxon>
        <taxon>Insecta</taxon>
        <taxon>Pterygota</taxon>
        <taxon>Neoptera</taxon>
        <taxon>Endopterygota</taxon>
        <taxon>Coleoptera</taxon>
        <taxon>Polyphaga</taxon>
        <taxon>Cucujiformia</taxon>
        <taxon>Chrysomeloidea</taxon>
        <taxon>Chrysomelidae</taxon>
        <taxon>Galerucinae</taxon>
        <taxon>Alticini</taxon>
        <taxon>Psylliodes</taxon>
    </lineage>
</organism>
<dbReference type="FunFam" id="3.40.30.10:FF:000034">
    <property type="entry name" value="glutathione S-transferase 1"/>
    <property type="match status" value="1"/>
</dbReference>
<dbReference type="GO" id="GO:0004364">
    <property type="term" value="F:glutathione transferase activity"/>
    <property type="evidence" value="ECO:0007669"/>
    <property type="project" value="TreeGrafter"/>
</dbReference>
<dbReference type="InterPro" id="IPR040079">
    <property type="entry name" value="Glutathione_S-Trfase"/>
</dbReference>
<evidence type="ECO:0000313" key="5">
    <source>
        <dbReference type="Proteomes" id="UP001153636"/>
    </source>
</evidence>
<keyword evidence="5" id="KW-1185">Reference proteome</keyword>
<comment type="subunit">
    <text evidence="1">Homodimer.</text>
</comment>
<dbReference type="SFLD" id="SFLDG00358">
    <property type="entry name" value="Main_(cytGST)"/>
    <property type="match status" value="1"/>
</dbReference>
<dbReference type="PROSITE" id="PS50404">
    <property type="entry name" value="GST_NTER"/>
    <property type="match status" value="1"/>
</dbReference>
<evidence type="ECO:0000313" key="4">
    <source>
        <dbReference type="EMBL" id="CAH1108335.1"/>
    </source>
</evidence>
<dbReference type="InterPro" id="IPR036282">
    <property type="entry name" value="Glutathione-S-Trfase_C_sf"/>
</dbReference>
<reference evidence="4" key="1">
    <citation type="submission" date="2022-01" db="EMBL/GenBank/DDBJ databases">
        <authorList>
            <person name="King R."/>
        </authorList>
    </citation>
    <scope>NUCLEOTIDE SEQUENCE</scope>
</reference>
<dbReference type="CDD" id="cd03177">
    <property type="entry name" value="GST_C_Delta_Epsilon"/>
    <property type="match status" value="1"/>
</dbReference>
<dbReference type="SFLD" id="SFLDS00019">
    <property type="entry name" value="Glutathione_Transferase_(cytos"/>
    <property type="match status" value="1"/>
</dbReference>
<evidence type="ECO:0008006" key="6">
    <source>
        <dbReference type="Google" id="ProtNLM"/>
    </source>
</evidence>
<gene>
    <name evidence="4" type="ORF">PSYICH_LOCUS8846</name>
</gene>
<dbReference type="GO" id="GO:0006749">
    <property type="term" value="P:glutathione metabolic process"/>
    <property type="evidence" value="ECO:0007669"/>
    <property type="project" value="TreeGrafter"/>
</dbReference>
<dbReference type="SFLD" id="SFLDG01153">
    <property type="entry name" value="Main.4:_Theta-like"/>
    <property type="match status" value="1"/>
</dbReference>
<evidence type="ECO:0000259" key="2">
    <source>
        <dbReference type="PROSITE" id="PS50404"/>
    </source>
</evidence>
<dbReference type="PANTHER" id="PTHR43969:SF3">
    <property type="entry name" value="GLUTATHIONE S TRANSFERASE E11, ISOFORM A-RELATED"/>
    <property type="match status" value="1"/>
</dbReference>
<dbReference type="InterPro" id="IPR010987">
    <property type="entry name" value="Glutathione-S-Trfase_C-like"/>
</dbReference>
<feature type="domain" description="GST N-terminal" evidence="2">
    <location>
        <begin position="1"/>
        <end position="82"/>
    </location>
</feature>
<dbReference type="InterPro" id="IPR004045">
    <property type="entry name" value="Glutathione_S-Trfase_N"/>
</dbReference>
<dbReference type="Pfam" id="PF02798">
    <property type="entry name" value="GST_N"/>
    <property type="match status" value="1"/>
</dbReference>
<dbReference type="Pfam" id="PF14497">
    <property type="entry name" value="GST_C_3"/>
    <property type="match status" value="1"/>
</dbReference>
<feature type="domain" description="GST C-terminal" evidence="3">
    <location>
        <begin position="88"/>
        <end position="213"/>
    </location>
</feature>
<proteinExistence type="predicted"/>
<name>A0A9P0GFW6_9CUCU</name>
<dbReference type="PROSITE" id="PS50405">
    <property type="entry name" value="GST_CTER"/>
    <property type="match status" value="1"/>
</dbReference>
<dbReference type="AlphaFoldDB" id="A0A9P0GFW6"/>
<dbReference type="EMBL" id="OV651815">
    <property type="protein sequence ID" value="CAH1108335.1"/>
    <property type="molecule type" value="Genomic_DNA"/>
</dbReference>
<accession>A0A9P0GFW6</accession>
<dbReference type="Gene3D" id="1.20.1050.10">
    <property type="match status" value="1"/>
</dbReference>
<dbReference type="SUPFAM" id="SSF52833">
    <property type="entry name" value="Thioredoxin-like"/>
    <property type="match status" value="1"/>
</dbReference>
<dbReference type="InterPro" id="IPR004046">
    <property type="entry name" value="GST_C"/>
</dbReference>
<evidence type="ECO:0000256" key="1">
    <source>
        <dbReference type="ARBA" id="ARBA00011738"/>
    </source>
</evidence>
<dbReference type="Gene3D" id="3.40.30.10">
    <property type="entry name" value="Glutaredoxin"/>
    <property type="match status" value="1"/>
</dbReference>
<protein>
    <recommendedName>
        <fullName evidence="6">Glutathione S-transferase</fullName>
    </recommendedName>
</protein>
<dbReference type="PANTHER" id="PTHR43969">
    <property type="entry name" value="GLUTATHIONE S TRANSFERASE D10, ISOFORM A-RELATED"/>
    <property type="match status" value="1"/>
</dbReference>
<evidence type="ECO:0000259" key="3">
    <source>
        <dbReference type="PROSITE" id="PS50405"/>
    </source>
</evidence>